<feature type="chain" id="PRO_5038693601" evidence="1">
    <location>
        <begin position="20"/>
        <end position="93"/>
    </location>
</feature>
<dbReference type="AlphaFoldDB" id="A0A9D4DD25"/>
<evidence type="ECO:0000313" key="3">
    <source>
        <dbReference type="Proteomes" id="UP000828390"/>
    </source>
</evidence>
<name>A0A9D4DD25_DREPO</name>
<dbReference type="Proteomes" id="UP000828390">
    <property type="component" value="Unassembled WGS sequence"/>
</dbReference>
<gene>
    <name evidence="2" type="ORF">DPMN_180717</name>
</gene>
<reference evidence="2" key="2">
    <citation type="submission" date="2020-11" db="EMBL/GenBank/DDBJ databases">
        <authorList>
            <person name="McCartney M.A."/>
            <person name="Auch B."/>
            <person name="Kono T."/>
            <person name="Mallez S."/>
            <person name="Becker A."/>
            <person name="Gohl D.M."/>
            <person name="Silverstein K.A.T."/>
            <person name="Koren S."/>
            <person name="Bechman K.B."/>
            <person name="Herman A."/>
            <person name="Abrahante J.E."/>
            <person name="Garbe J."/>
        </authorList>
    </citation>
    <scope>NUCLEOTIDE SEQUENCE</scope>
    <source>
        <strain evidence="2">Duluth1</strain>
        <tissue evidence="2">Whole animal</tissue>
    </source>
</reference>
<reference evidence="2" key="1">
    <citation type="journal article" date="2019" name="bioRxiv">
        <title>The Genome of the Zebra Mussel, Dreissena polymorpha: A Resource for Invasive Species Research.</title>
        <authorList>
            <person name="McCartney M.A."/>
            <person name="Auch B."/>
            <person name="Kono T."/>
            <person name="Mallez S."/>
            <person name="Zhang Y."/>
            <person name="Obille A."/>
            <person name="Becker A."/>
            <person name="Abrahante J.E."/>
            <person name="Garbe J."/>
            <person name="Badalamenti J.P."/>
            <person name="Herman A."/>
            <person name="Mangelson H."/>
            <person name="Liachko I."/>
            <person name="Sullivan S."/>
            <person name="Sone E.D."/>
            <person name="Koren S."/>
            <person name="Silverstein K.A.T."/>
            <person name="Beckman K.B."/>
            <person name="Gohl D.M."/>
        </authorList>
    </citation>
    <scope>NUCLEOTIDE SEQUENCE</scope>
    <source>
        <strain evidence="2">Duluth1</strain>
        <tissue evidence="2">Whole animal</tissue>
    </source>
</reference>
<evidence type="ECO:0000313" key="2">
    <source>
        <dbReference type="EMBL" id="KAH3746310.1"/>
    </source>
</evidence>
<evidence type="ECO:0000256" key="1">
    <source>
        <dbReference type="SAM" id="SignalP"/>
    </source>
</evidence>
<proteinExistence type="predicted"/>
<comment type="caution">
    <text evidence="2">The sequence shown here is derived from an EMBL/GenBank/DDBJ whole genome shotgun (WGS) entry which is preliminary data.</text>
</comment>
<sequence length="93" mass="9871">MSASTVFLASFPLWCGTIAIKKRSGKRIHPCFTPVSTLNGSVSSLLDDSALKVFVQGPDDGDTFLRVAIMSKNLPEGVSVQAVEGLLKSTKTT</sequence>
<feature type="signal peptide" evidence="1">
    <location>
        <begin position="1"/>
        <end position="19"/>
    </location>
</feature>
<organism evidence="2 3">
    <name type="scientific">Dreissena polymorpha</name>
    <name type="common">Zebra mussel</name>
    <name type="synonym">Mytilus polymorpha</name>
    <dbReference type="NCBI Taxonomy" id="45954"/>
    <lineage>
        <taxon>Eukaryota</taxon>
        <taxon>Metazoa</taxon>
        <taxon>Spiralia</taxon>
        <taxon>Lophotrochozoa</taxon>
        <taxon>Mollusca</taxon>
        <taxon>Bivalvia</taxon>
        <taxon>Autobranchia</taxon>
        <taxon>Heteroconchia</taxon>
        <taxon>Euheterodonta</taxon>
        <taxon>Imparidentia</taxon>
        <taxon>Neoheterodontei</taxon>
        <taxon>Myida</taxon>
        <taxon>Dreissenoidea</taxon>
        <taxon>Dreissenidae</taxon>
        <taxon>Dreissena</taxon>
    </lineage>
</organism>
<keyword evidence="1" id="KW-0732">Signal</keyword>
<protein>
    <submittedName>
        <fullName evidence="2">Uncharacterized protein</fullName>
    </submittedName>
</protein>
<keyword evidence="3" id="KW-1185">Reference proteome</keyword>
<dbReference type="EMBL" id="JAIWYP010000010">
    <property type="protein sequence ID" value="KAH3746310.1"/>
    <property type="molecule type" value="Genomic_DNA"/>
</dbReference>
<accession>A0A9D4DD25</accession>